<sequence length="334" mass="35934">MKNKFKLLSILSEVILLSILCGCSDNKKNTGKDDEIYQIGINQIVQHSALDSAREGFIDGLREKGYVDGDNIKIDYENAQGDVSIAQTISKQFVNNGVDMIFAISTSSAQSAYNATKEIPIVFTAVTDPVAAGIANSFESSGNNVTGMSDMVSMTEQIALLQDIIPSIEKIGVIYNTSEANSIVQVDELKAAAKERNLEVKEISITTINEINQNLSANIKDIDALYIPTDNTVASAYELVGSICLNNNIPMLCAEEAGVSKGGLCSIGIDYYKLGKEAGYKAVKVIEGMVPSEIKIEKSSDMTVTINSDVAKKINIEIPKEIEENAQIVTGGVN</sequence>
<dbReference type="PANTHER" id="PTHR35271">
    <property type="entry name" value="ABC TRANSPORTER, SUBSTRATE-BINDING LIPOPROTEIN-RELATED"/>
    <property type="match status" value="1"/>
</dbReference>
<evidence type="ECO:0000313" key="2">
    <source>
        <dbReference type="Proteomes" id="UP000662088"/>
    </source>
</evidence>
<proteinExistence type="predicted"/>
<dbReference type="Pfam" id="PF04392">
    <property type="entry name" value="ABC_sub_bind"/>
    <property type="match status" value="1"/>
</dbReference>
<dbReference type="PANTHER" id="PTHR35271:SF1">
    <property type="entry name" value="ABC TRANSPORTER, SUBSTRATE-BINDING LIPOPROTEIN"/>
    <property type="match status" value="1"/>
</dbReference>
<keyword evidence="2" id="KW-1185">Reference proteome</keyword>
<dbReference type="InterPro" id="IPR028082">
    <property type="entry name" value="Peripla_BP_I"/>
</dbReference>
<accession>A0A8I0A7Q8</accession>
<dbReference type="CDD" id="cd06325">
    <property type="entry name" value="PBP1_ABC_unchar_transporter"/>
    <property type="match status" value="1"/>
</dbReference>
<organism evidence="1 2">
    <name type="scientific">Clostridium lentum</name>
    <dbReference type="NCBI Taxonomy" id="2763037"/>
    <lineage>
        <taxon>Bacteria</taxon>
        <taxon>Bacillati</taxon>
        <taxon>Bacillota</taxon>
        <taxon>Clostridia</taxon>
        <taxon>Eubacteriales</taxon>
        <taxon>Clostridiaceae</taxon>
        <taxon>Clostridium</taxon>
    </lineage>
</organism>
<dbReference type="InterPro" id="IPR007487">
    <property type="entry name" value="ABC_transpt-TYRBP-like"/>
</dbReference>
<dbReference type="Gene3D" id="3.40.50.2300">
    <property type="match status" value="2"/>
</dbReference>
<protein>
    <submittedName>
        <fullName evidence="1">ABC transporter substrate-binding protein</fullName>
    </submittedName>
</protein>
<gene>
    <name evidence="1" type="ORF">H8R92_04540</name>
</gene>
<dbReference type="RefSeq" id="WP_022211350.1">
    <property type="nucleotide sequence ID" value="NZ_JACOOQ010000005.1"/>
</dbReference>
<name>A0A8I0A7Q8_9CLOT</name>
<comment type="caution">
    <text evidence="1">The sequence shown here is derived from an EMBL/GenBank/DDBJ whole genome shotgun (WGS) entry which is preliminary data.</text>
</comment>
<dbReference type="Proteomes" id="UP000662088">
    <property type="component" value="Unassembled WGS sequence"/>
</dbReference>
<dbReference type="EMBL" id="JACOOQ010000005">
    <property type="protein sequence ID" value="MBC5639707.1"/>
    <property type="molecule type" value="Genomic_DNA"/>
</dbReference>
<reference evidence="1" key="1">
    <citation type="submission" date="2020-08" db="EMBL/GenBank/DDBJ databases">
        <title>Genome public.</title>
        <authorList>
            <person name="Liu C."/>
            <person name="Sun Q."/>
        </authorList>
    </citation>
    <scope>NUCLEOTIDE SEQUENCE</scope>
    <source>
        <strain evidence="1">NSJ-42</strain>
    </source>
</reference>
<dbReference type="AlphaFoldDB" id="A0A8I0A7Q8"/>
<evidence type="ECO:0000313" key="1">
    <source>
        <dbReference type="EMBL" id="MBC5639707.1"/>
    </source>
</evidence>
<dbReference type="SUPFAM" id="SSF53822">
    <property type="entry name" value="Periplasmic binding protein-like I"/>
    <property type="match status" value="1"/>
</dbReference>